<organism evidence="2 3">
    <name type="scientific">Campylobacter showae RM3277</name>
    <dbReference type="NCBI Taxonomy" id="553219"/>
    <lineage>
        <taxon>Bacteria</taxon>
        <taxon>Pseudomonadati</taxon>
        <taxon>Campylobacterota</taxon>
        <taxon>Epsilonproteobacteria</taxon>
        <taxon>Campylobacterales</taxon>
        <taxon>Campylobacteraceae</taxon>
        <taxon>Campylobacter</taxon>
    </lineage>
</organism>
<dbReference type="EMBL" id="ACVQ01000003">
    <property type="protein sequence ID" value="EET80864.1"/>
    <property type="molecule type" value="Genomic_DNA"/>
</dbReference>
<dbReference type="AlphaFoldDB" id="C6RD06"/>
<keyword evidence="1" id="KW-0472">Membrane</keyword>
<keyword evidence="3" id="KW-1185">Reference proteome</keyword>
<keyword evidence="1" id="KW-1133">Transmembrane helix</keyword>
<keyword evidence="1" id="KW-0812">Transmembrane</keyword>
<proteinExistence type="predicted"/>
<dbReference type="OrthoDB" id="5360926at2"/>
<comment type="caution">
    <text evidence="2">The sequence shown here is derived from an EMBL/GenBank/DDBJ whole genome shotgun (WGS) entry which is preliminary data.</text>
</comment>
<feature type="transmembrane region" description="Helical" evidence="1">
    <location>
        <begin position="120"/>
        <end position="142"/>
    </location>
</feature>
<evidence type="ECO:0000256" key="1">
    <source>
        <dbReference type="SAM" id="Phobius"/>
    </source>
</evidence>
<evidence type="ECO:0000313" key="2">
    <source>
        <dbReference type="EMBL" id="EET80864.1"/>
    </source>
</evidence>
<feature type="transmembrane region" description="Helical" evidence="1">
    <location>
        <begin position="20"/>
        <end position="41"/>
    </location>
</feature>
<reference evidence="2 3" key="1">
    <citation type="submission" date="2009-07" db="EMBL/GenBank/DDBJ databases">
        <authorList>
            <person name="Madupu R."/>
            <person name="Sebastian Y."/>
            <person name="Durkin A.S."/>
            <person name="Torralba M."/>
            <person name="Methe B."/>
            <person name="Sutton G.G."/>
            <person name="Strausberg R.L."/>
            <person name="Nelson K.E."/>
        </authorList>
    </citation>
    <scope>NUCLEOTIDE SEQUENCE [LARGE SCALE GENOMIC DNA]</scope>
    <source>
        <strain evidence="2 3">RM3277</strain>
    </source>
</reference>
<name>C6RD06_9BACT</name>
<dbReference type="GeneID" id="60990223"/>
<dbReference type="Proteomes" id="UP000003107">
    <property type="component" value="Unassembled WGS sequence"/>
</dbReference>
<feature type="transmembrane region" description="Helical" evidence="1">
    <location>
        <begin position="53"/>
        <end position="73"/>
    </location>
</feature>
<gene>
    <name evidence="2" type="ORF">CAMSH0001_1593</name>
</gene>
<dbReference type="RefSeq" id="WP_002946552.1">
    <property type="nucleotide sequence ID" value="NZ_ACVQ01000003.1"/>
</dbReference>
<evidence type="ECO:0000313" key="3">
    <source>
        <dbReference type="Proteomes" id="UP000003107"/>
    </source>
</evidence>
<feature type="transmembrane region" description="Helical" evidence="1">
    <location>
        <begin position="94"/>
        <end position="114"/>
    </location>
</feature>
<dbReference type="STRING" id="553219.CAMSH0001_1593"/>
<sequence length="143" mass="16003">MQETSYNQKVLKEAKRQGIISCRLMLATVAVSFFAKLYLIFTRPHSEAQEQLIKLLEGSVNFVLFLAAAVYMWHALKKLEEIYDADVLSIYKQMIFVSIIFAAVGIVFGFIRGIEDRPATAGTGLAGFLYWLSPSILPSFGLS</sequence>
<accession>C6RD06</accession>
<protein>
    <submittedName>
        <fullName evidence="2">Uncharacterized protein</fullName>
    </submittedName>
</protein>